<evidence type="ECO:0000256" key="1">
    <source>
        <dbReference type="ARBA" id="ARBA00011245"/>
    </source>
</evidence>
<dbReference type="InterPro" id="IPR011992">
    <property type="entry name" value="EF-hand-dom_pair"/>
</dbReference>
<keyword evidence="3" id="KW-0067">ATP-binding</keyword>
<dbReference type="InterPro" id="IPR000719">
    <property type="entry name" value="Prot_kinase_dom"/>
</dbReference>
<dbReference type="Pfam" id="PF00069">
    <property type="entry name" value="Pkinase"/>
    <property type="match status" value="1"/>
</dbReference>
<organism evidence="8 9">
    <name type="scientific">Euplotes crassus</name>
    <dbReference type="NCBI Taxonomy" id="5936"/>
    <lineage>
        <taxon>Eukaryota</taxon>
        <taxon>Sar</taxon>
        <taxon>Alveolata</taxon>
        <taxon>Ciliophora</taxon>
        <taxon>Intramacronucleata</taxon>
        <taxon>Spirotrichea</taxon>
        <taxon>Hypotrichia</taxon>
        <taxon>Euplotida</taxon>
        <taxon>Euplotidae</taxon>
        <taxon>Moneuplotes</taxon>
    </lineage>
</organism>
<dbReference type="PANTHER" id="PTHR24347">
    <property type="entry name" value="SERINE/THREONINE-PROTEIN KINASE"/>
    <property type="match status" value="1"/>
</dbReference>
<sequence>MGNKLNLCLRPRDSELSFSSRKTSLSRSKTEIDLEVIQTFESKIALLKQNSSIDDFEQQKVLNDALSVLNITEEPIKRYYRMGEAIGSGKFGMVRKATRLLDVTATPGDKPRKSMKPRRSFQNKVAIKKIKLDQLGSKLHIIAQEILTLKRVDHPSIVNLLEIYRDENTLYLVMEYIQGKELFEFIVEQESLKESDAASIIKQLIKCIYYLNTKKIAHRDLKLENIMIDPISKKIKLIDFGFSCYYSEGQNMTEKVGTPYYTAPEILRGDGYGPECDMWSIGVIAYILLTGSPPFYAKRPVDICRKIVKDSVRYDSVWENLSVASQKFVKSILIKDPSKRNKPEDALKMDWIQQKMENDSQISSKVIKNLVQIREVDEMKKEFLLILFNQMNASKKEKYNTIFEKLDVDEEGNIKIQSIIDHLDEFEGNSKRRDRLKKTLTKKKDLKMEYTDFLTKVVDVKKNFTEADLEDAFRYIDSGNKGYIDFDMLRDIKERKGEKVGKTEDECYNRVNAFRHQTIKPDHEKCFENEIIADSEFTQNNRVYSYLLDTPNQDDEEEKKISSCSMDKRSSKILNEASKSNPKETLKEKMTIGTFKRWMQHVDKSPNDGYSFTEPPDTLIKNNLSPATPDVEKFPAKTGGTQSSSKD</sequence>
<evidence type="ECO:0000259" key="7">
    <source>
        <dbReference type="PROSITE" id="PS50222"/>
    </source>
</evidence>
<evidence type="ECO:0000256" key="5">
    <source>
        <dbReference type="SAM" id="MobiDB-lite"/>
    </source>
</evidence>
<dbReference type="SMART" id="SM00220">
    <property type="entry name" value="S_TKc"/>
    <property type="match status" value="1"/>
</dbReference>
<evidence type="ECO:0000259" key="6">
    <source>
        <dbReference type="PROSITE" id="PS50011"/>
    </source>
</evidence>
<comment type="subunit">
    <text evidence="1">Monomer.</text>
</comment>
<keyword evidence="2" id="KW-0547">Nucleotide-binding</keyword>
<keyword evidence="9" id="KW-1185">Reference proteome</keyword>
<accession>A0AAD1Y8Y1</accession>
<evidence type="ECO:0000313" key="9">
    <source>
        <dbReference type="Proteomes" id="UP001295684"/>
    </source>
</evidence>
<dbReference type="GO" id="GO:0004672">
    <property type="term" value="F:protein kinase activity"/>
    <property type="evidence" value="ECO:0007669"/>
    <property type="project" value="InterPro"/>
</dbReference>
<dbReference type="GO" id="GO:0005509">
    <property type="term" value="F:calcium ion binding"/>
    <property type="evidence" value="ECO:0007669"/>
    <property type="project" value="InterPro"/>
</dbReference>
<evidence type="ECO:0000256" key="4">
    <source>
        <dbReference type="ARBA" id="ARBA00024334"/>
    </source>
</evidence>
<dbReference type="AlphaFoldDB" id="A0AAD1Y8Y1"/>
<dbReference type="InterPro" id="IPR008271">
    <property type="entry name" value="Ser/Thr_kinase_AS"/>
</dbReference>
<dbReference type="Gene3D" id="1.10.238.10">
    <property type="entry name" value="EF-hand"/>
    <property type="match status" value="2"/>
</dbReference>
<dbReference type="Gene3D" id="3.30.200.20">
    <property type="entry name" value="Phosphorylase Kinase, domain 1"/>
    <property type="match status" value="1"/>
</dbReference>
<gene>
    <name evidence="8" type="ORF">ECRASSUSDP1_LOCUS28182</name>
</gene>
<dbReference type="PROSITE" id="PS50222">
    <property type="entry name" value="EF_HAND_2"/>
    <property type="match status" value="1"/>
</dbReference>
<comment type="caution">
    <text evidence="8">The sequence shown here is derived from an EMBL/GenBank/DDBJ whole genome shotgun (WGS) entry which is preliminary data.</text>
</comment>
<dbReference type="FunFam" id="1.10.510.10:FF:000571">
    <property type="entry name" value="Maternal embryonic leucine zipper kinase"/>
    <property type="match status" value="1"/>
</dbReference>
<protein>
    <submittedName>
        <fullName evidence="8">Uncharacterized protein</fullName>
    </submittedName>
</protein>
<feature type="domain" description="EF-hand" evidence="7">
    <location>
        <begin position="464"/>
        <end position="499"/>
    </location>
</feature>
<feature type="domain" description="Protein kinase" evidence="6">
    <location>
        <begin position="80"/>
        <end position="352"/>
    </location>
</feature>
<comment type="similarity">
    <text evidence="4">Belongs to the protein kinase superfamily. Ser/Thr protein kinase family. CDPK subfamily.</text>
</comment>
<evidence type="ECO:0000256" key="3">
    <source>
        <dbReference type="ARBA" id="ARBA00022840"/>
    </source>
</evidence>
<name>A0AAD1Y8Y1_EUPCR</name>
<dbReference type="PROSITE" id="PS00108">
    <property type="entry name" value="PROTEIN_KINASE_ST"/>
    <property type="match status" value="1"/>
</dbReference>
<dbReference type="InterPro" id="IPR011009">
    <property type="entry name" value="Kinase-like_dom_sf"/>
</dbReference>
<dbReference type="PROSITE" id="PS50011">
    <property type="entry name" value="PROTEIN_KINASE_DOM"/>
    <property type="match status" value="1"/>
</dbReference>
<dbReference type="SUPFAM" id="SSF56112">
    <property type="entry name" value="Protein kinase-like (PK-like)"/>
    <property type="match status" value="1"/>
</dbReference>
<reference evidence="8" key="1">
    <citation type="submission" date="2023-07" db="EMBL/GenBank/DDBJ databases">
        <authorList>
            <consortium name="AG Swart"/>
            <person name="Singh M."/>
            <person name="Singh A."/>
            <person name="Seah K."/>
            <person name="Emmerich C."/>
        </authorList>
    </citation>
    <scope>NUCLEOTIDE SEQUENCE</scope>
    <source>
        <strain evidence="8">DP1</strain>
    </source>
</reference>
<dbReference type="InterPro" id="IPR002048">
    <property type="entry name" value="EF_hand_dom"/>
</dbReference>
<evidence type="ECO:0000313" key="8">
    <source>
        <dbReference type="EMBL" id="CAI2386560.1"/>
    </source>
</evidence>
<evidence type="ECO:0000256" key="2">
    <source>
        <dbReference type="ARBA" id="ARBA00022741"/>
    </source>
</evidence>
<dbReference type="SUPFAM" id="SSF47473">
    <property type="entry name" value="EF-hand"/>
    <property type="match status" value="1"/>
</dbReference>
<feature type="region of interest" description="Disordered" evidence="5">
    <location>
        <begin position="603"/>
        <end position="647"/>
    </location>
</feature>
<dbReference type="EMBL" id="CAMPGE010029082">
    <property type="protein sequence ID" value="CAI2386560.1"/>
    <property type="molecule type" value="Genomic_DNA"/>
</dbReference>
<dbReference type="Proteomes" id="UP001295684">
    <property type="component" value="Unassembled WGS sequence"/>
</dbReference>
<dbReference type="GO" id="GO:0005524">
    <property type="term" value="F:ATP binding"/>
    <property type="evidence" value="ECO:0007669"/>
    <property type="project" value="UniProtKB-KW"/>
</dbReference>
<dbReference type="Gene3D" id="1.10.510.10">
    <property type="entry name" value="Transferase(Phosphotransferase) domain 1"/>
    <property type="match status" value="1"/>
</dbReference>
<proteinExistence type="inferred from homology"/>